<keyword evidence="5 13" id="KW-0375">Hydrogen ion transport</keyword>
<dbReference type="STRING" id="1112.A9D12_13360"/>
<accession>A0A192D6N9</accession>
<dbReference type="GO" id="GO:0012505">
    <property type="term" value="C:endomembrane system"/>
    <property type="evidence" value="ECO:0007669"/>
    <property type="project" value="UniProtKB-SubCell"/>
</dbReference>
<evidence type="ECO:0000256" key="8">
    <source>
        <dbReference type="ARBA" id="ARBA00023136"/>
    </source>
</evidence>
<evidence type="ECO:0000256" key="14">
    <source>
        <dbReference type="SAM" id="Phobius"/>
    </source>
</evidence>
<evidence type="ECO:0000256" key="11">
    <source>
        <dbReference type="ARBA" id="ARBA00025614"/>
    </source>
</evidence>
<comment type="function">
    <text evidence="10">F(1)F(0) ATP synthase produces ATP from ADP in the presence of a proton or sodium gradient. F-type ATPases consist of two structural domains, F(1) containing the extramembraneous catalytic core and F(0) containing the membrane proton channel, linked together by a central stalk and a peripheral stalk. During catalysis, ATP synthesis in the catalytic domain of F(1) is coupled via a rotary mechanism of the central stalk subunits to proton translocation.</text>
</comment>
<evidence type="ECO:0000256" key="13">
    <source>
        <dbReference type="RuleBase" id="RU003848"/>
    </source>
</evidence>
<keyword evidence="2 13" id="KW-0813">Transport</keyword>
<dbReference type="KEGG" id="pns:A9D12_13360"/>
<dbReference type="AlphaFoldDB" id="A0A192D6N9"/>
<evidence type="ECO:0000313" key="16">
    <source>
        <dbReference type="Proteomes" id="UP000078263"/>
    </source>
</evidence>
<evidence type="ECO:0000313" key="15">
    <source>
        <dbReference type="EMBL" id="ANK13775.1"/>
    </source>
</evidence>
<protein>
    <submittedName>
        <fullName evidence="15">ATPase</fullName>
    </submittedName>
</protein>
<evidence type="ECO:0000256" key="12">
    <source>
        <dbReference type="ARBA" id="ARBA00037847"/>
    </source>
</evidence>
<evidence type="ECO:0000256" key="3">
    <source>
        <dbReference type="ARBA" id="ARBA00022547"/>
    </source>
</evidence>
<keyword evidence="4 13" id="KW-0812">Transmembrane</keyword>
<keyword evidence="16" id="KW-1185">Reference proteome</keyword>
<comment type="function">
    <text evidence="11">Component of the F(0) channel, it forms part of the peripheral stalk, linking F(1) to F(0). The b'-subunit is a diverged and duplicated form of b found in plants and photosynthetic bacteria.</text>
</comment>
<keyword evidence="7 13" id="KW-0406">Ion transport</keyword>
<evidence type="ECO:0000256" key="5">
    <source>
        <dbReference type="ARBA" id="ARBA00022781"/>
    </source>
</evidence>
<dbReference type="Pfam" id="PF00430">
    <property type="entry name" value="ATP-synt_B"/>
    <property type="match status" value="1"/>
</dbReference>
<dbReference type="GO" id="GO:0045259">
    <property type="term" value="C:proton-transporting ATP synthase complex"/>
    <property type="evidence" value="ECO:0007669"/>
    <property type="project" value="UniProtKB-KW"/>
</dbReference>
<evidence type="ECO:0000256" key="10">
    <source>
        <dbReference type="ARBA" id="ARBA00025198"/>
    </source>
</evidence>
<dbReference type="RefSeq" id="WP_068352660.1">
    <property type="nucleotide sequence ID" value="NZ_CP016033.1"/>
</dbReference>
<dbReference type="Proteomes" id="UP000078263">
    <property type="component" value="Chromosome"/>
</dbReference>
<evidence type="ECO:0000256" key="7">
    <source>
        <dbReference type="ARBA" id="ARBA00023065"/>
    </source>
</evidence>
<keyword evidence="8 14" id="KW-0472">Membrane</keyword>
<dbReference type="EMBL" id="CP016033">
    <property type="protein sequence ID" value="ANK13775.1"/>
    <property type="molecule type" value="Genomic_DNA"/>
</dbReference>
<evidence type="ECO:0000256" key="6">
    <source>
        <dbReference type="ARBA" id="ARBA00022989"/>
    </source>
</evidence>
<reference evidence="15 16" key="1">
    <citation type="submission" date="2016-05" db="EMBL/GenBank/DDBJ databases">
        <title>Compelete Genome Sequence of Bacteriochlorophyll-Synthesizing Bacterium Porphyrobacter neustonensis DSM 9434.</title>
        <authorList>
            <person name="Shi X.-L."/>
            <person name="Wu Y.-H."/>
            <person name="Cheng H."/>
            <person name="Xu L."/>
            <person name="Zhang X.-Q."/>
            <person name="Wang C.-S."/>
            <person name="Xu X.-W."/>
        </authorList>
    </citation>
    <scope>NUCLEOTIDE SEQUENCE [LARGE SCALE GENOMIC DNA]</scope>
    <source>
        <strain evidence="15 16">DSM 9434</strain>
    </source>
</reference>
<dbReference type="InterPro" id="IPR002146">
    <property type="entry name" value="ATP_synth_b/b'su_bac/chlpt"/>
</dbReference>
<sequence length="164" mass="16883">MPQIEQISEFLTSQVFWLLVFFGLTFVVVGLGMVPKILGTVEMRDGQIAGDLAAAQAARDAANSDEDAWRSRENANRAAAQGVIGEAKAKAAAANAAKLAEVQARLDARLAEAEAGIAAARNSAMAEIEGVAAEAARDIVARVAGADVEPAAAQAAVKEVMAHG</sequence>
<evidence type="ECO:0000256" key="2">
    <source>
        <dbReference type="ARBA" id="ARBA00022448"/>
    </source>
</evidence>
<dbReference type="PANTHER" id="PTHR33445">
    <property type="entry name" value="ATP SYNTHASE SUBUNIT B', CHLOROPLASTIC"/>
    <property type="match status" value="1"/>
</dbReference>
<keyword evidence="9" id="KW-0066">ATP synthesis</keyword>
<feature type="transmembrane region" description="Helical" evidence="14">
    <location>
        <begin position="15"/>
        <end position="34"/>
    </location>
</feature>
<evidence type="ECO:0000256" key="9">
    <source>
        <dbReference type="ARBA" id="ARBA00023310"/>
    </source>
</evidence>
<organism evidence="15 16">
    <name type="scientific">Erythrobacter neustonensis</name>
    <dbReference type="NCBI Taxonomy" id="1112"/>
    <lineage>
        <taxon>Bacteria</taxon>
        <taxon>Pseudomonadati</taxon>
        <taxon>Pseudomonadota</taxon>
        <taxon>Alphaproteobacteria</taxon>
        <taxon>Sphingomonadales</taxon>
        <taxon>Erythrobacteraceae</taxon>
        <taxon>Erythrobacter/Porphyrobacter group</taxon>
        <taxon>Erythrobacter</taxon>
    </lineage>
</organism>
<evidence type="ECO:0000256" key="1">
    <source>
        <dbReference type="ARBA" id="ARBA00005513"/>
    </source>
</evidence>
<name>A0A192D6N9_9SPHN</name>
<proteinExistence type="inferred from homology"/>
<dbReference type="GO" id="GO:0046961">
    <property type="term" value="F:proton-transporting ATPase activity, rotational mechanism"/>
    <property type="evidence" value="ECO:0007669"/>
    <property type="project" value="TreeGrafter"/>
</dbReference>
<dbReference type="PANTHER" id="PTHR33445:SF1">
    <property type="entry name" value="ATP SYNTHASE SUBUNIT B"/>
    <property type="match status" value="1"/>
</dbReference>
<keyword evidence="3 13" id="KW-0138">CF(0)</keyword>
<evidence type="ECO:0000256" key="4">
    <source>
        <dbReference type="ARBA" id="ARBA00022692"/>
    </source>
</evidence>
<gene>
    <name evidence="15" type="ORF">A9D12_13360</name>
</gene>
<comment type="subcellular location">
    <subcellularLocation>
        <location evidence="12">Endomembrane system</location>
        <topology evidence="12">Single-pass membrane protein</topology>
    </subcellularLocation>
</comment>
<comment type="similarity">
    <text evidence="1 13">Belongs to the ATPase B chain family.</text>
</comment>
<keyword evidence="6 14" id="KW-1133">Transmembrane helix</keyword>
<dbReference type="InterPro" id="IPR050059">
    <property type="entry name" value="ATP_synthase_B_chain"/>
</dbReference>
<dbReference type="GO" id="GO:0015986">
    <property type="term" value="P:proton motive force-driven ATP synthesis"/>
    <property type="evidence" value="ECO:0007669"/>
    <property type="project" value="InterPro"/>
</dbReference>